<evidence type="ECO:0000256" key="2">
    <source>
        <dbReference type="PROSITE-ProRule" id="PRU00335"/>
    </source>
</evidence>
<dbReference type="SUPFAM" id="SSF46689">
    <property type="entry name" value="Homeodomain-like"/>
    <property type="match status" value="1"/>
</dbReference>
<dbReference type="AlphaFoldDB" id="A0A6J4UFI1"/>
<dbReference type="GO" id="GO:0003700">
    <property type="term" value="F:DNA-binding transcription factor activity"/>
    <property type="evidence" value="ECO:0007669"/>
    <property type="project" value="TreeGrafter"/>
</dbReference>
<evidence type="ECO:0000259" key="3">
    <source>
        <dbReference type="PROSITE" id="PS50977"/>
    </source>
</evidence>
<gene>
    <name evidence="4" type="ORF">AVDCRST_MAG33-541</name>
</gene>
<dbReference type="InterPro" id="IPR025722">
    <property type="entry name" value="TetR"/>
</dbReference>
<dbReference type="InterPro" id="IPR001647">
    <property type="entry name" value="HTH_TetR"/>
</dbReference>
<dbReference type="PANTHER" id="PTHR30055">
    <property type="entry name" value="HTH-TYPE TRANSCRIPTIONAL REGULATOR RUTR"/>
    <property type="match status" value="1"/>
</dbReference>
<dbReference type="InterPro" id="IPR050109">
    <property type="entry name" value="HTH-type_TetR-like_transc_reg"/>
</dbReference>
<protein>
    <submittedName>
        <fullName evidence="4">Transcriptional regulator, AcrR family</fullName>
    </submittedName>
</protein>
<dbReference type="Pfam" id="PF00440">
    <property type="entry name" value="TetR_N"/>
    <property type="match status" value="1"/>
</dbReference>
<feature type="domain" description="HTH tetR-type" evidence="3">
    <location>
        <begin position="4"/>
        <end position="64"/>
    </location>
</feature>
<evidence type="ECO:0000313" key="4">
    <source>
        <dbReference type="EMBL" id="CAA9546876.1"/>
    </source>
</evidence>
<sequence>MAAQDTRNRVVTEAIRLFNAQGSAAVSTNHIAEAAGISPGNLYYHYRNKEEIIRAIFDRVDAHWAASFVLPDDRVPALGDVRVVVRQTFAGIWTYRFFYRELGALTRRDPELAARFRTLRERGIAGTESLLRAFHGAGVIDGPVDDDDLRRLARLMMLVAEFWLPFEETGSAVPGYEPIDEGVALLMQILDPYLADRALAGMAGARSAIPAREGGER</sequence>
<organism evidence="4">
    <name type="scientific">uncultured Thermomicrobiales bacterium</name>
    <dbReference type="NCBI Taxonomy" id="1645740"/>
    <lineage>
        <taxon>Bacteria</taxon>
        <taxon>Pseudomonadati</taxon>
        <taxon>Thermomicrobiota</taxon>
        <taxon>Thermomicrobia</taxon>
        <taxon>Thermomicrobiales</taxon>
        <taxon>environmental samples</taxon>
    </lineage>
</organism>
<dbReference type="Pfam" id="PF13972">
    <property type="entry name" value="TetR"/>
    <property type="match status" value="1"/>
</dbReference>
<feature type="DNA-binding region" description="H-T-H motif" evidence="2">
    <location>
        <begin position="27"/>
        <end position="46"/>
    </location>
</feature>
<dbReference type="PROSITE" id="PS50977">
    <property type="entry name" value="HTH_TETR_2"/>
    <property type="match status" value="1"/>
</dbReference>
<keyword evidence="1 2" id="KW-0238">DNA-binding</keyword>
<dbReference type="PANTHER" id="PTHR30055:SF223">
    <property type="entry name" value="HTH-TYPE TRANSCRIPTIONAL REGULATOR UIDR"/>
    <property type="match status" value="1"/>
</dbReference>
<dbReference type="InterPro" id="IPR009057">
    <property type="entry name" value="Homeodomain-like_sf"/>
</dbReference>
<accession>A0A6J4UFI1</accession>
<evidence type="ECO:0000256" key="1">
    <source>
        <dbReference type="ARBA" id="ARBA00023125"/>
    </source>
</evidence>
<proteinExistence type="predicted"/>
<name>A0A6J4UFI1_9BACT</name>
<dbReference type="Gene3D" id="1.10.357.10">
    <property type="entry name" value="Tetracycline Repressor, domain 2"/>
    <property type="match status" value="1"/>
</dbReference>
<dbReference type="PRINTS" id="PR00455">
    <property type="entry name" value="HTHTETR"/>
</dbReference>
<dbReference type="EMBL" id="CADCWK010000043">
    <property type="protein sequence ID" value="CAA9546876.1"/>
    <property type="molecule type" value="Genomic_DNA"/>
</dbReference>
<dbReference type="GO" id="GO:0000976">
    <property type="term" value="F:transcription cis-regulatory region binding"/>
    <property type="evidence" value="ECO:0007669"/>
    <property type="project" value="TreeGrafter"/>
</dbReference>
<reference evidence="4" key="1">
    <citation type="submission" date="2020-02" db="EMBL/GenBank/DDBJ databases">
        <authorList>
            <person name="Meier V. D."/>
        </authorList>
    </citation>
    <scope>NUCLEOTIDE SEQUENCE</scope>
    <source>
        <strain evidence="4">AVDCRST_MAG33</strain>
    </source>
</reference>